<comment type="caution">
    <text evidence="1">The sequence shown here is derived from an EMBL/GenBank/DDBJ whole genome shotgun (WGS) entry which is preliminary data.</text>
</comment>
<evidence type="ECO:0000313" key="1">
    <source>
        <dbReference type="EMBL" id="CAK9147092.1"/>
    </source>
</evidence>
<feature type="non-terminal residue" evidence="1">
    <location>
        <position position="61"/>
    </location>
</feature>
<evidence type="ECO:0000313" key="3">
    <source>
        <dbReference type="Proteomes" id="UP001642360"/>
    </source>
</evidence>
<dbReference type="Proteomes" id="UP001642360">
    <property type="component" value="Unassembled WGS sequence"/>
</dbReference>
<reference evidence="1 3" key="1">
    <citation type="submission" date="2024-02" db="EMBL/GenBank/DDBJ databases">
        <authorList>
            <person name="Vignale AGUSTIN F."/>
            <person name="Sosa J E."/>
            <person name="Modenutti C."/>
        </authorList>
    </citation>
    <scope>NUCLEOTIDE SEQUENCE [LARGE SCALE GENOMIC DNA]</scope>
</reference>
<evidence type="ECO:0000313" key="2">
    <source>
        <dbReference type="EMBL" id="CAK9185277.1"/>
    </source>
</evidence>
<keyword evidence="3" id="KW-1185">Reference proteome</keyword>
<organism evidence="1 3">
    <name type="scientific">Ilex paraguariensis</name>
    <name type="common">yerba mate</name>
    <dbReference type="NCBI Taxonomy" id="185542"/>
    <lineage>
        <taxon>Eukaryota</taxon>
        <taxon>Viridiplantae</taxon>
        <taxon>Streptophyta</taxon>
        <taxon>Embryophyta</taxon>
        <taxon>Tracheophyta</taxon>
        <taxon>Spermatophyta</taxon>
        <taxon>Magnoliopsida</taxon>
        <taxon>eudicotyledons</taxon>
        <taxon>Gunneridae</taxon>
        <taxon>Pentapetalae</taxon>
        <taxon>asterids</taxon>
        <taxon>campanulids</taxon>
        <taxon>Aquifoliales</taxon>
        <taxon>Aquifoliaceae</taxon>
        <taxon>Ilex</taxon>
    </lineage>
</organism>
<accession>A0ABC8RRH7</accession>
<name>A0ABC8RRH7_9AQUA</name>
<sequence>MAVWKLSGFTHDYEHEVIFKEWLLGIQSRLQADEQAYFLFFSDHYGSIETKHDKVKRRCLL</sequence>
<proteinExistence type="predicted"/>
<dbReference type="EMBL" id="CAUOFW020009268">
    <property type="protein sequence ID" value="CAK9185277.1"/>
    <property type="molecule type" value="Genomic_DNA"/>
</dbReference>
<dbReference type="EMBL" id="CAUOFW020001644">
    <property type="protein sequence ID" value="CAK9147092.1"/>
    <property type="molecule type" value="Genomic_DNA"/>
</dbReference>
<dbReference type="AlphaFoldDB" id="A0ABC8RRH7"/>
<protein>
    <submittedName>
        <fullName evidence="1">Uncharacterized protein</fullName>
    </submittedName>
</protein>
<gene>
    <name evidence="1" type="ORF">ILEXP_LOCUS14965</name>
    <name evidence="2" type="ORF">ILEXP_LOCUS55665</name>
</gene>